<dbReference type="Gene3D" id="1.10.260.40">
    <property type="entry name" value="lambda repressor-like DNA-binding domains"/>
    <property type="match status" value="1"/>
</dbReference>
<evidence type="ECO:0000313" key="4">
    <source>
        <dbReference type="Proteomes" id="UP000345637"/>
    </source>
</evidence>
<dbReference type="Proteomes" id="UP000345637">
    <property type="component" value="Unassembled WGS sequence"/>
</dbReference>
<evidence type="ECO:0000256" key="1">
    <source>
        <dbReference type="SAM" id="MobiDB-lite"/>
    </source>
</evidence>
<proteinExistence type="predicted"/>
<sequence>MTLRKRRVSRNLQFPEPLPTGRKYRPPPREKVRKVAAELGYRPSFIAQSLITRRSNLIGIVVPGLVNPFYSARPR</sequence>
<evidence type="ECO:0000313" key="3">
    <source>
        <dbReference type="EMBL" id="VFS69637.1"/>
    </source>
</evidence>
<dbReference type="GO" id="GO:0006355">
    <property type="term" value="P:regulation of DNA-templated transcription"/>
    <property type="evidence" value="ECO:0007669"/>
    <property type="project" value="InterPro"/>
</dbReference>
<dbReference type="AlphaFoldDB" id="A0A485B7A6"/>
<dbReference type="SMART" id="SM00354">
    <property type="entry name" value="HTH_LACI"/>
    <property type="match status" value="1"/>
</dbReference>
<name>A0A485B7A6_RAOPL</name>
<feature type="domain" description="HTH lacI-type" evidence="2">
    <location>
        <begin position="29"/>
        <end position="52"/>
    </location>
</feature>
<dbReference type="PROSITE" id="PS50932">
    <property type="entry name" value="HTH_LACI_2"/>
    <property type="match status" value="1"/>
</dbReference>
<dbReference type="GO" id="GO:0003677">
    <property type="term" value="F:DNA binding"/>
    <property type="evidence" value="ECO:0007669"/>
    <property type="project" value="InterPro"/>
</dbReference>
<accession>A0A485B7A6</accession>
<dbReference type="Gene3D" id="3.40.50.2300">
    <property type="match status" value="1"/>
</dbReference>
<gene>
    <name evidence="3" type="primary">ccpA_1</name>
    <name evidence="3" type="ORF">NCTC12998_03593</name>
</gene>
<dbReference type="InterPro" id="IPR000843">
    <property type="entry name" value="HTH_LacI"/>
</dbReference>
<reference evidence="3 4" key="1">
    <citation type="submission" date="2019-03" db="EMBL/GenBank/DDBJ databases">
        <authorList>
            <consortium name="Pathogen Informatics"/>
        </authorList>
    </citation>
    <scope>NUCLEOTIDE SEQUENCE [LARGE SCALE GENOMIC DNA]</scope>
    <source>
        <strain evidence="3 4">NCTC12998</strain>
    </source>
</reference>
<dbReference type="InterPro" id="IPR010982">
    <property type="entry name" value="Lambda_DNA-bd_dom_sf"/>
</dbReference>
<dbReference type="EMBL" id="CAADJE010000024">
    <property type="protein sequence ID" value="VFS69637.1"/>
    <property type="molecule type" value="Genomic_DNA"/>
</dbReference>
<evidence type="ECO:0000259" key="2">
    <source>
        <dbReference type="PROSITE" id="PS50932"/>
    </source>
</evidence>
<dbReference type="SUPFAM" id="SSF47413">
    <property type="entry name" value="lambda repressor-like DNA-binding domains"/>
    <property type="match status" value="1"/>
</dbReference>
<organism evidence="3 4">
    <name type="scientific">Raoultella planticola</name>
    <name type="common">Klebsiella planticola</name>
    <dbReference type="NCBI Taxonomy" id="575"/>
    <lineage>
        <taxon>Bacteria</taxon>
        <taxon>Pseudomonadati</taxon>
        <taxon>Pseudomonadota</taxon>
        <taxon>Gammaproteobacteria</taxon>
        <taxon>Enterobacterales</taxon>
        <taxon>Enterobacteriaceae</taxon>
        <taxon>Klebsiella/Raoultella group</taxon>
        <taxon>Raoultella</taxon>
    </lineage>
</organism>
<feature type="region of interest" description="Disordered" evidence="1">
    <location>
        <begin position="1"/>
        <end position="29"/>
    </location>
</feature>
<protein>
    <submittedName>
        <fullName evidence="3">Catabolite control protein</fullName>
    </submittedName>
</protein>